<dbReference type="EMBL" id="JBHTJV010000010">
    <property type="protein sequence ID" value="MFD0917133.1"/>
    <property type="molecule type" value="Genomic_DNA"/>
</dbReference>
<gene>
    <name evidence="8" type="ORF">ACFQ14_12005</name>
</gene>
<keyword evidence="5 6" id="KW-0472">Membrane</keyword>
<sequence length="818" mass="87964">MSAQRGPLFLALMALMSYWRKNRTQLFALIIGLSMATAIWSGVQAINAEARASYDRAEATLSAQGLATITAKSGEQLVVKDFAELQRAGWRTTPVVQGRLRVGTSRITLLGVDPLTSNLGVSGNDNAAQSPETDDLQLMLSADSLGFASPETIEALAGTTLPDGRALPKLRSNPNLGFGILLTDISVAARLLDTGDTISRLRVLRAPENAGQILADTAPHLLYNPPTKGADAGRLTDSFHLNLTAFGFLSFAVGLFIVHGTIGLAFEQRRSVFRTLRALGLSLTSLTTALVIELTAFALIAGVLGVVLGYVIASFLLPDVAATLRGLYGAQIDGSLSLRPEWWLAGLAIVLIGTAVAAASSLFKLRNLPILATAQPRAWAMRSGIERQVQLIAAMALLFLAAALALWGSGLVAAFLLLGSLLVGFALALPTLFSLALRVSEKFASGPLAQWFWADTRQQVPGLSLALMALLLALSANVGVGTMVGSFRTTFTGWLDQRLASELYVTAKNKAQAAEMREWLEGKADAVLPIWNTEAEILGLKGDIYGVTDHATYRDNWPLLSASPDVWDRVTTGQALLVNEQLARRKSLSVGEVLPFAPGQSLPIAGVYSDYGNPSAQVMIANGLLEELFPQVPKRRFGIRIAPDMADDLAAELKEKFDLGEMNVIQQDAIKRVSLRIFERTFSVTSALNVLTLAVAGFAILTSLLTLSSMRMPQLAPVWALGITRKRLAQLELIRALVLALLTVIFALPVGLLLAWVLLSVVNVEAFGWLLPMQLFPLDWLRLALLAMAAAGLAAFIPARRLARIQPAELMKVFTHER</sequence>
<feature type="domain" description="ABC3 transporter permease C-terminal" evidence="7">
    <location>
        <begin position="688"/>
        <end position="807"/>
    </location>
</feature>
<dbReference type="InterPro" id="IPR003838">
    <property type="entry name" value="ABC3_permease_C"/>
</dbReference>
<keyword evidence="3 6" id="KW-0812">Transmembrane</keyword>
<dbReference type="PANTHER" id="PTHR30287:SF2">
    <property type="entry name" value="BLL1001 PROTEIN"/>
    <property type="match status" value="1"/>
</dbReference>
<evidence type="ECO:0000313" key="8">
    <source>
        <dbReference type="EMBL" id="MFD0917133.1"/>
    </source>
</evidence>
<comment type="subcellular location">
    <subcellularLocation>
        <location evidence="1">Cell membrane</location>
        <topology evidence="1">Multi-pass membrane protein</topology>
    </subcellularLocation>
</comment>
<dbReference type="Proteomes" id="UP001597101">
    <property type="component" value="Unassembled WGS sequence"/>
</dbReference>
<dbReference type="RefSeq" id="WP_377212995.1">
    <property type="nucleotide sequence ID" value="NZ_JBHTJV010000010.1"/>
</dbReference>
<feature type="domain" description="ABC3 transporter permease C-terminal" evidence="7">
    <location>
        <begin position="245"/>
        <end position="369"/>
    </location>
</feature>
<accession>A0ABW3FI33</accession>
<keyword evidence="9" id="KW-1185">Reference proteome</keyword>
<evidence type="ECO:0000256" key="5">
    <source>
        <dbReference type="ARBA" id="ARBA00023136"/>
    </source>
</evidence>
<keyword evidence="4 6" id="KW-1133">Transmembrane helix</keyword>
<evidence type="ECO:0000256" key="3">
    <source>
        <dbReference type="ARBA" id="ARBA00022692"/>
    </source>
</evidence>
<feature type="transmembrane region" description="Helical" evidence="6">
    <location>
        <begin position="342"/>
        <end position="363"/>
    </location>
</feature>
<evidence type="ECO:0000256" key="1">
    <source>
        <dbReference type="ARBA" id="ARBA00004651"/>
    </source>
</evidence>
<reference evidence="9" key="1">
    <citation type="journal article" date="2019" name="Int. J. Syst. Evol. Microbiol.">
        <title>The Global Catalogue of Microorganisms (GCM) 10K type strain sequencing project: providing services to taxonomists for standard genome sequencing and annotation.</title>
        <authorList>
            <consortium name="The Broad Institute Genomics Platform"/>
            <consortium name="The Broad Institute Genome Sequencing Center for Infectious Disease"/>
            <person name="Wu L."/>
            <person name="Ma J."/>
        </authorList>
    </citation>
    <scope>NUCLEOTIDE SEQUENCE [LARGE SCALE GENOMIC DNA]</scope>
    <source>
        <strain evidence="9">CCUG 60023</strain>
    </source>
</reference>
<keyword evidence="2" id="KW-1003">Cell membrane</keyword>
<evidence type="ECO:0000256" key="6">
    <source>
        <dbReference type="SAM" id="Phobius"/>
    </source>
</evidence>
<feature type="transmembrane region" description="Helical" evidence="6">
    <location>
        <begin position="278"/>
        <end position="311"/>
    </location>
</feature>
<dbReference type="Pfam" id="PF02687">
    <property type="entry name" value="FtsX"/>
    <property type="match status" value="2"/>
</dbReference>
<feature type="transmembrane region" description="Helical" evidence="6">
    <location>
        <begin position="413"/>
        <end position="439"/>
    </location>
</feature>
<evidence type="ECO:0000256" key="2">
    <source>
        <dbReference type="ARBA" id="ARBA00022475"/>
    </source>
</evidence>
<protein>
    <submittedName>
        <fullName evidence="8">ABC transporter permease</fullName>
    </submittedName>
</protein>
<dbReference type="PANTHER" id="PTHR30287">
    <property type="entry name" value="MEMBRANE COMPONENT OF PREDICTED ABC SUPERFAMILY METABOLITE UPTAKE TRANSPORTER"/>
    <property type="match status" value="1"/>
</dbReference>
<feature type="transmembrane region" description="Helical" evidence="6">
    <location>
        <begin position="779"/>
        <end position="797"/>
    </location>
</feature>
<name>A0ABW3FI33_9HYPH</name>
<feature type="transmembrane region" description="Helical" evidence="6">
    <location>
        <begin position="687"/>
        <end position="707"/>
    </location>
</feature>
<evidence type="ECO:0000259" key="7">
    <source>
        <dbReference type="Pfam" id="PF02687"/>
    </source>
</evidence>
<feature type="transmembrane region" description="Helical" evidence="6">
    <location>
        <begin position="389"/>
        <end position="407"/>
    </location>
</feature>
<feature type="transmembrane region" description="Helical" evidence="6">
    <location>
        <begin position="733"/>
        <end position="759"/>
    </location>
</feature>
<evidence type="ECO:0000256" key="4">
    <source>
        <dbReference type="ARBA" id="ARBA00022989"/>
    </source>
</evidence>
<proteinExistence type="predicted"/>
<feature type="transmembrane region" description="Helical" evidence="6">
    <location>
        <begin position="243"/>
        <end position="266"/>
    </location>
</feature>
<organism evidence="8 9">
    <name type="scientific">Pseudahrensia aquimaris</name>
    <dbReference type="NCBI Taxonomy" id="744461"/>
    <lineage>
        <taxon>Bacteria</taxon>
        <taxon>Pseudomonadati</taxon>
        <taxon>Pseudomonadota</taxon>
        <taxon>Alphaproteobacteria</taxon>
        <taxon>Hyphomicrobiales</taxon>
        <taxon>Ahrensiaceae</taxon>
        <taxon>Pseudahrensia</taxon>
    </lineage>
</organism>
<comment type="caution">
    <text evidence="8">The sequence shown here is derived from an EMBL/GenBank/DDBJ whole genome shotgun (WGS) entry which is preliminary data.</text>
</comment>
<evidence type="ECO:0000313" key="9">
    <source>
        <dbReference type="Proteomes" id="UP001597101"/>
    </source>
</evidence>
<dbReference type="InterPro" id="IPR038766">
    <property type="entry name" value="Membrane_comp_ABC_pdt"/>
</dbReference>
<feature type="transmembrane region" description="Helical" evidence="6">
    <location>
        <begin position="460"/>
        <end position="480"/>
    </location>
</feature>